<keyword evidence="5 9" id="KW-0255">Endonuclease</keyword>
<feature type="binding site" evidence="9">
    <location>
        <position position="11"/>
    </location>
    <ligand>
        <name>Mg(2+)</name>
        <dbReference type="ChEBI" id="CHEBI:18420"/>
        <note>catalytic</note>
    </ligand>
</feature>
<keyword evidence="3 9" id="KW-0540">Nuclease</keyword>
<dbReference type="GO" id="GO:0051607">
    <property type="term" value="P:defense response to virus"/>
    <property type="evidence" value="ECO:0007669"/>
    <property type="project" value="UniProtKB-UniRule"/>
</dbReference>
<keyword evidence="11" id="KW-1185">Reference proteome</keyword>
<comment type="cofactor">
    <cofactor evidence="1 9">
        <name>Mg(2+)</name>
        <dbReference type="ChEBI" id="CHEBI:18420"/>
    </cofactor>
</comment>
<evidence type="ECO:0000256" key="6">
    <source>
        <dbReference type="ARBA" id="ARBA00022801"/>
    </source>
</evidence>
<dbReference type="SUPFAM" id="SSF143430">
    <property type="entry name" value="TTP0101/SSO1404-like"/>
    <property type="match status" value="1"/>
</dbReference>
<dbReference type="Proteomes" id="UP000197019">
    <property type="component" value="Chromosome"/>
</dbReference>
<evidence type="ECO:0000256" key="3">
    <source>
        <dbReference type="ARBA" id="ARBA00022722"/>
    </source>
</evidence>
<dbReference type="AlphaFoldDB" id="A0A1Z4BYS8"/>
<evidence type="ECO:0000313" key="11">
    <source>
        <dbReference type="Proteomes" id="UP000197019"/>
    </source>
</evidence>
<comment type="subunit">
    <text evidence="9">Homodimer, forms a heterotetramer with a Cas1 homodimer.</text>
</comment>
<dbReference type="NCBIfam" id="TIGR01573">
    <property type="entry name" value="cas2"/>
    <property type="match status" value="1"/>
</dbReference>
<dbReference type="EC" id="3.1.-.-" evidence="9"/>
<dbReference type="InterPro" id="IPR021127">
    <property type="entry name" value="CRISPR_associated_Cas2"/>
</dbReference>
<keyword evidence="8 9" id="KW-0051">Antiviral defense</keyword>
<reference evidence="10 11" key="1">
    <citation type="submission" date="2017-06" db="EMBL/GenBank/DDBJ databases">
        <title>Genome Sequencing of the methanotroph Methylovulum psychrotolerants str. HV10-M2 isolated from a high-altitude environment.</title>
        <authorList>
            <person name="Mateos-Rivera A."/>
        </authorList>
    </citation>
    <scope>NUCLEOTIDE SEQUENCE [LARGE SCALE GENOMIC DNA]</scope>
    <source>
        <strain evidence="10 11">HV10_M2</strain>
    </source>
</reference>
<proteinExistence type="inferred from homology"/>
<dbReference type="Pfam" id="PF09827">
    <property type="entry name" value="CRISPR_Cas2"/>
    <property type="match status" value="1"/>
</dbReference>
<dbReference type="GO" id="GO:0004521">
    <property type="term" value="F:RNA endonuclease activity"/>
    <property type="evidence" value="ECO:0007669"/>
    <property type="project" value="InterPro"/>
</dbReference>
<dbReference type="KEGG" id="mpsy:CEK71_10080"/>
<evidence type="ECO:0000256" key="4">
    <source>
        <dbReference type="ARBA" id="ARBA00022723"/>
    </source>
</evidence>
<dbReference type="GO" id="GO:0043571">
    <property type="term" value="P:maintenance of CRISPR repeat elements"/>
    <property type="evidence" value="ECO:0007669"/>
    <property type="project" value="UniProtKB-UniRule"/>
</dbReference>
<dbReference type="GO" id="GO:0046872">
    <property type="term" value="F:metal ion binding"/>
    <property type="evidence" value="ECO:0007669"/>
    <property type="project" value="UniProtKB-UniRule"/>
</dbReference>
<accession>A0A1Z4BYS8</accession>
<dbReference type="OrthoDB" id="9798176at2"/>
<dbReference type="CDD" id="cd09725">
    <property type="entry name" value="Cas2_I_II_III"/>
    <property type="match status" value="1"/>
</dbReference>
<sequence>MKKHWYLLSYDIVNEKRLKKFHYRLSKHALALQKSVFLLEASTPELQRIIELVACHTHTQEDDVRLYPISHPKAIWSAGIQQQVFLGLNCANTVEPQRKTLDLVSYVKQLCHLSA</sequence>
<keyword evidence="6 9" id="KW-0378">Hydrolase</keyword>
<evidence type="ECO:0000256" key="7">
    <source>
        <dbReference type="ARBA" id="ARBA00022842"/>
    </source>
</evidence>
<comment type="similarity">
    <text evidence="2 9">Belongs to the CRISPR-associated endoribonuclease Cas2 protein family.</text>
</comment>
<keyword evidence="4 9" id="KW-0479">Metal-binding</keyword>
<protein>
    <recommendedName>
        <fullName evidence="9">CRISPR-associated endoribonuclease Cas2</fullName>
        <ecNumber evidence="9">3.1.-.-</ecNumber>
    </recommendedName>
</protein>
<gene>
    <name evidence="9 10" type="primary">cas2</name>
    <name evidence="10" type="ORF">CEK71_10080</name>
</gene>
<organism evidence="10 11">
    <name type="scientific">Methylovulum psychrotolerans</name>
    <dbReference type="NCBI Taxonomy" id="1704499"/>
    <lineage>
        <taxon>Bacteria</taxon>
        <taxon>Pseudomonadati</taxon>
        <taxon>Pseudomonadota</taxon>
        <taxon>Gammaproteobacteria</taxon>
        <taxon>Methylococcales</taxon>
        <taxon>Methylococcaceae</taxon>
        <taxon>Methylovulum</taxon>
    </lineage>
</organism>
<dbReference type="Gene3D" id="3.30.70.240">
    <property type="match status" value="1"/>
</dbReference>
<name>A0A1Z4BYS8_9GAMM</name>
<dbReference type="EMBL" id="CP022129">
    <property type="protein sequence ID" value="ASF46393.1"/>
    <property type="molecule type" value="Genomic_DNA"/>
</dbReference>
<evidence type="ECO:0000256" key="2">
    <source>
        <dbReference type="ARBA" id="ARBA00009959"/>
    </source>
</evidence>
<evidence type="ECO:0000256" key="5">
    <source>
        <dbReference type="ARBA" id="ARBA00022759"/>
    </source>
</evidence>
<evidence type="ECO:0000256" key="1">
    <source>
        <dbReference type="ARBA" id="ARBA00001946"/>
    </source>
</evidence>
<dbReference type="RefSeq" id="WP_088619265.1">
    <property type="nucleotide sequence ID" value="NZ_CP022129.1"/>
</dbReference>
<dbReference type="GO" id="GO:0016787">
    <property type="term" value="F:hydrolase activity"/>
    <property type="evidence" value="ECO:0007669"/>
    <property type="project" value="UniProtKB-KW"/>
</dbReference>
<evidence type="ECO:0000256" key="9">
    <source>
        <dbReference type="HAMAP-Rule" id="MF_01471"/>
    </source>
</evidence>
<evidence type="ECO:0000313" key="10">
    <source>
        <dbReference type="EMBL" id="ASF46393.1"/>
    </source>
</evidence>
<keyword evidence="7 9" id="KW-0460">Magnesium</keyword>
<dbReference type="InterPro" id="IPR019199">
    <property type="entry name" value="Virulence_VapD/CRISPR_Cas2"/>
</dbReference>
<comment type="function">
    <text evidence="9">CRISPR (clustered regularly interspaced short palindromic repeat), is an adaptive immune system that provides protection against mobile genetic elements (viruses, transposable elements and conjugative plasmids). CRISPR clusters contain sequences complementary to antecedent mobile elements and target invading nucleic acids. CRISPR clusters are transcribed and processed into CRISPR RNA (crRNA). Functions as a ssRNA-specific endoribonuclease. Involved in the integration of spacer DNA into the CRISPR cassette.</text>
</comment>
<evidence type="ECO:0000256" key="8">
    <source>
        <dbReference type="ARBA" id="ARBA00023118"/>
    </source>
</evidence>
<dbReference type="HAMAP" id="MF_01471">
    <property type="entry name" value="Cas2"/>
    <property type="match status" value="1"/>
</dbReference>